<dbReference type="EnsemblPlants" id="QL01p032408:mrna">
    <property type="protein sequence ID" value="QL01p032408:mrna"/>
    <property type="gene ID" value="QL01p032408"/>
</dbReference>
<evidence type="ECO:0000313" key="13">
    <source>
        <dbReference type="Proteomes" id="UP000594261"/>
    </source>
</evidence>
<reference evidence="12 13" key="1">
    <citation type="journal article" date="2016" name="G3 (Bethesda)">
        <title>First Draft Assembly and Annotation of the Genome of a California Endemic Oak Quercus lobata Nee (Fagaceae).</title>
        <authorList>
            <person name="Sork V.L."/>
            <person name="Fitz-Gibbon S.T."/>
            <person name="Puiu D."/>
            <person name="Crepeau M."/>
            <person name="Gugger P.F."/>
            <person name="Sherman R."/>
            <person name="Stevens K."/>
            <person name="Langley C.H."/>
            <person name="Pellegrini M."/>
            <person name="Salzberg S.L."/>
        </authorList>
    </citation>
    <scope>NUCLEOTIDE SEQUENCE [LARGE SCALE GENOMIC DNA]</scope>
    <source>
        <strain evidence="12 13">cv. SW786</strain>
    </source>
</reference>
<accession>A0A7N2KPA7</accession>
<feature type="region of interest" description="Disordered" evidence="10">
    <location>
        <begin position="14"/>
        <end position="41"/>
    </location>
</feature>
<sequence>MVFSSVPVYLDPHNWQQQPNHHHQQGSHDSAQSPQLFPPLVPPPTHHIGAGACSIRPGSMADRARLAKLPQPEVALKCPRCESTNTKFCYFNNYSLTQPRHFCKTCRRYWTKGGALRSVPVGGGCRRNKKNKSSRTKSPANSTERQTGCSNSNNAIPACSSDLSDNLPLKQPFQLPYLASLQNHTRYGVGNLAGLNFNDIQAQTDMGYQIGNSTSGGISSTILPSGGGVDQWRLHQFPFLGGFDSSSGLYSIQSDHGVEAPSPLVGDNELRTMPMSSSSRVSQLTKMEASQTQNLSGLNWGGNAWTDISEAESRKLSHYDARSEEEPKNKW</sequence>
<dbReference type="Gramene" id="QL01p032408:mrna">
    <property type="protein sequence ID" value="QL01p032408:mrna"/>
    <property type="gene ID" value="QL01p032408"/>
</dbReference>
<dbReference type="InParanoid" id="A0A7N2KPA7"/>
<evidence type="ECO:0000256" key="4">
    <source>
        <dbReference type="ARBA" id="ARBA00023015"/>
    </source>
</evidence>
<evidence type="ECO:0000256" key="2">
    <source>
        <dbReference type="ARBA" id="ARBA00022771"/>
    </source>
</evidence>
<dbReference type="FunCoup" id="A0A7N2KPA7">
    <property type="interactions" value="634"/>
</dbReference>
<dbReference type="PROSITE" id="PS01361">
    <property type="entry name" value="ZF_DOF_1"/>
    <property type="match status" value="1"/>
</dbReference>
<evidence type="ECO:0000256" key="3">
    <source>
        <dbReference type="ARBA" id="ARBA00022833"/>
    </source>
</evidence>
<feature type="domain" description="Dof-type" evidence="11">
    <location>
        <begin position="76"/>
        <end position="130"/>
    </location>
</feature>
<dbReference type="OMA" id="TDPMAAN"/>
<protein>
    <recommendedName>
        <fullName evidence="9">Dof zinc finger protein</fullName>
    </recommendedName>
</protein>
<keyword evidence="4 9" id="KW-0805">Transcription regulation</keyword>
<evidence type="ECO:0000256" key="8">
    <source>
        <dbReference type="PROSITE-ProRule" id="PRU00071"/>
    </source>
</evidence>
<evidence type="ECO:0000256" key="6">
    <source>
        <dbReference type="ARBA" id="ARBA00023163"/>
    </source>
</evidence>
<feature type="compositionally biased region" description="Basic residues" evidence="10">
    <location>
        <begin position="126"/>
        <end position="135"/>
    </location>
</feature>
<proteinExistence type="predicted"/>
<dbReference type="GO" id="GO:0003677">
    <property type="term" value="F:DNA binding"/>
    <property type="evidence" value="ECO:0007669"/>
    <property type="project" value="UniProtKB-UniRule"/>
</dbReference>
<keyword evidence="5 8" id="KW-0238">DNA-binding</keyword>
<dbReference type="PANTHER" id="PTHR31992">
    <property type="entry name" value="DOF ZINC FINGER PROTEIN DOF1.4-RELATED"/>
    <property type="match status" value="1"/>
</dbReference>
<dbReference type="PROSITE" id="PS50884">
    <property type="entry name" value="ZF_DOF_2"/>
    <property type="match status" value="1"/>
</dbReference>
<feature type="region of interest" description="Disordered" evidence="10">
    <location>
        <begin position="121"/>
        <end position="151"/>
    </location>
</feature>
<dbReference type="GO" id="GO:0003700">
    <property type="term" value="F:DNA-binding transcription factor activity"/>
    <property type="evidence" value="ECO:0007669"/>
    <property type="project" value="UniProtKB-UniRule"/>
</dbReference>
<keyword evidence="1 9" id="KW-0479">Metal-binding</keyword>
<keyword evidence="3 9" id="KW-0862">Zinc</keyword>
<dbReference type="GO" id="GO:0008270">
    <property type="term" value="F:zinc ion binding"/>
    <property type="evidence" value="ECO:0007669"/>
    <property type="project" value="UniProtKB-KW"/>
</dbReference>
<dbReference type="GO" id="GO:0005634">
    <property type="term" value="C:nucleus"/>
    <property type="evidence" value="ECO:0007669"/>
    <property type="project" value="UniProtKB-SubCell"/>
</dbReference>
<keyword evidence="2 8" id="KW-0863">Zinc-finger</keyword>
<evidence type="ECO:0000256" key="5">
    <source>
        <dbReference type="ARBA" id="ARBA00023125"/>
    </source>
</evidence>
<dbReference type="InterPro" id="IPR045174">
    <property type="entry name" value="Dof"/>
</dbReference>
<comment type="subcellular location">
    <subcellularLocation>
        <location evidence="8 9">Nucleus</location>
    </subcellularLocation>
</comment>
<keyword evidence="6 9" id="KW-0804">Transcription</keyword>
<dbReference type="Proteomes" id="UP000594261">
    <property type="component" value="Chromosome 1"/>
</dbReference>
<reference evidence="12" key="2">
    <citation type="submission" date="2021-01" db="UniProtKB">
        <authorList>
            <consortium name="EnsemblPlants"/>
        </authorList>
    </citation>
    <scope>IDENTIFICATION</scope>
</reference>
<feature type="compositionally biased region" description="Polar residues" evidence="10">
    <location>
        <begin position="139"/>
        <end position="151"/>
    </location>
</feature>
<organism evidence="12 13">
    <name type="scientific">Quercus lobata</name>
    <name type="common">Valley oak</name>
    <dbReference type="NCBI Taxonomy" id="97700"/>
    <lineage>
        <taxon>Eukaryota</taxon>
        <taxon>Viridiplantae</taxon>
        <taxon>Streptophyta</taxon>
        <taxon>Embryophyta</taxon>
        <taxon>Tracheophyta</taxon>
        <taxon>Spermatophyta</taxon>
        <taxon>Magnoliopsida</taxon>
        <taxon>eudicotyledons</taxon>
        <taxon>Gunneridae</taxon>
        <taxon>Pentapetalae</taxon>
        <taxon>rosids</taxon>
        <taxon>fabids</taxon>
        <taxon>Fagales</taxon>
        <taxon>Fagaceae</taxon>
        <taxon>Quercus</taxon>
    </lineage>
</organism>
<evidence type="ECO:0000256" key="10">
    <source>
        <dbReference type="SAM" id="MobiDB-lite"/>
    </source>
</evidence>
<keyword evidence="13" id="KW-1185">Reference proteome</keyword>
<dbReference type="EMBL" id="LRBV02000001">
    <property type="status" value="NOT_ANNOTATED_CDS"/>
    <property type="molecule type" value="Genomic_DNA"/>
</dbReference>
<dbReference type="PANTHER" id="PTHR31992:SF267">
    <property type="entry name" value="DOF ZINC FINGER PROTEIN"/>
    <property type="match status" value="1"/>
</dbReference>
<name>A0A7N2KPA7_QUELO</name>
<evidence type="ECO:0000259" key="11">
    <source>
        <dbReference type="PROSITE" id="PS50884"/>
    </source>
</evidence>
<keyword evidence="7 8" id="KW-0539">Nucleus</keyword>
<dbReference type="Pfam" id="PF02701">
    <property type="entry name" value="Zn_ribbon_Dof"/>
    <property type="match status" value="1"/>
</dbReference>
<evidence type="ECO:0000256" key="7">
    <source>
        <dbReference type="ARBA" id="ARBA00023242"/>
    </source>
</evidence>
<dbReference type="AlphaFoldDB" id="A0A7N2KPA7"/>
<evidence type="ECO:0000256" key="9">
    <source>
        <dbReference type="RuleBase" id="RU369094"/>
    </source>
</evidence>
<evidence type="ECO:0000313" key="12">
    <source>
        <dbReference type="EnsemblPlants" id="QL01p032408:mrna"/>
    </source>
</evidence>
<comment type="function">
    <text evidence="9">Transcription factor that binds specifically to a 5'-AA[AG]G-3' consensus core sequence.</text>
</comment>
<evidence type="ECO:0000256" key="1">
    <source>
        <dbReference type="ARBA" id="ARBA00022723"/>
    </source>
</evidence>
<dbReference type="InterPro" id="IPR003851">
    <property type="entry name" value="Znf_Dof"/>
</dbReference>